<comment type="caution">
    <text evidence="8">The sequence shown here is derived from an EMBL/GenBank/DDBJ whole genome shotgun (WGS) entry which is preliminary data.</text>
</comment>
<dbReference type="EMBL" id="MVGC01000104">
    <property type="protein sequence ID" value="RJE23805.1"/>
    <property type="molecule type" value="Genomic_DNA"/>
</dbReference>
<gene>
    <name evidence="8" type="ORF">PHISCL_03836</name>
</gene>
<sequence length="448" mass="51310">MVYPFHRIVLGICIAFFVVLFVFWVFLERTVPLGLSFTRPVSVASGDHFCNLPADVLVVVQTTARAVYETLPVQLLASPQCDRNILIFSDLAQKLGPYRVHDVLAEVSEEVRSNSSAFDYYRKLQEYQATGQDIRTFLNDSSEAERNLERYKSIPMLKKAWSMRPGYDWYMFIGADTYLFQKNLALWLERLNPSKPWYLGSPVYSGNETAAHSGSGIILSRAAMSKGLDSDPDIVMGYYELAQQGYSGDYLIMKALQQEGIPIHNAWPMLQYETKNTMHFGPRPDSRRPHWCQPLVTIRATPEDVDSIRQFERHWQHKDTTNPILLSDAFDAFISMHLTSEQDDWDNLSSDLIFRDSGLQSENHIPEGKMTTAQKVAYSSFEKCRIACEQHERCLQFVHYAQTCGISFSYRLGTKRDPADGVRYKSGWDLARIGYSQDDMPCISTAWM</sequence>
<organism evidence="8 9">
    <name type="scientific">Aspergillus sclerotialis</name>
    <dbReference type="NCBI Taxonomy" id="2070753"/>
    <lineage>
        <taxon>Eukaryota</taxon>
        <taxon>Fungi</taxon>
        <taxon>Dikarya</taxon>
        <taxon>Ascomycota</taxon>
        <taxon>Pezizomycotina</taxon>
        <taxon>Eurotiomycetes</taxon>
        <taxon>Eurotiomycetidae</taxon>
        <taxon>Eurotiales</taxon>
        <taxon>Aspergillaceae</taxon>
        <taxon>Aspergillus</taxon>
        <taxon>Aspergillus subgen. Polypaecilum</taxon>
    </lineage>
</organism>
<evidence type="ECO:0000313" key="9">
    <source>
        <dbReference type="Proteomes" id="UP000266188"/>
    </source>
</evidence>
<dbReference type="InterPro" id="IPR026050">
    <property type="entry name" value="C1GALT1/C1GALT1_chp1"/>
</dbReference>
<keyword evidence="5 7" id="KW-1133">Transmembrane helix</keyword>
<evidence type="ECO:0000256" key="2">
    <source>
        <dbReference type="ARBA" id="ARBA00006462"/>
    </source>
</evidence>
<evidence type="ECO:0000256" key="7">
    <source>
        <dbReference type="SAM" id="Phobius"/>
    </source>
</evidence>
<evidence type="ECO:0008006" key="10">
    <source>
        <dbReference type="Google" id="ProtNLM"/>
    </source>
</evidence>
<accession>A0A3A3A0Z9</accession>
<comment type="subcellular location">
    <subcellularLocation>
        <location evidence="1">Membrane</location>
        <topology evidence="1">Single-pass type II membrane protein</topology>
    </subcellularLocation>
</comment>
<keyword evidence="3 7" id="KW-0812">Transmembrane</keyword>
<dbReference type="STRING" id="2070753.A0A3A3A0Z9"/>
<feature type="transmembrane region" description="Helical" evidence="7">
    <location>
        <begin position="7"/>
        <end position="27"/>
    </location>
</feature>
<comment type="similarity">
    <text evidence="2">Belongs to the glycosyltransferase 31 family. Beta3-Gal-T subfamily.</text>
</comment>
<evidence type="ECO:0000256" key="6">
    <source>
        <dbReference type="ARBA" id="ARBA00023136"/>
    </source>
</evidence>
<dbReference type="Gene3D" id="3.90.550.50">
    <property type="match status" value="1"/>
</dbReference>
<evidence type="ECO:0000256" key="3">
    <source>
        <dbReference type="ARBA" id="ARBA00022692"/>
    </source>
</evidence>
<dbReference type="PANTHER" id="PTHR23033:SF40">
    <property type="entry name" value="APPLE DOMAIN-CONTAINING PROTEIN"/>
    <property type="match status" value="1"/>
</dbReference>
<dbReference type="PANTHER" id="PTHR23033">
    <property type="entry name" value="BETA1,3-GALACTOSYLTRANSFERASE"/>
    <property type="match status" value="1"/>
</dbReference>
<evidence type="ECO:0000256" key="4">
    <source>
        <dbReference type="ARBA" id="ARBA00022968"/>
    </source>
</evidence>
<keyword evidence="4" id="KW-0735">Signal-anchor</keyword>
<dbReference type="OrthoDB" id="414175at2759"/>
<keyword evidence="9" id="KW-1185">Reference proteome</keyword>
<reference evidence="9" key="1">
    <citation type="submission" date="2017-02" db="EMBL/GenBank/DDBJ databases">
        <authorList>
            <person name="Tafer H."/>
            <person name="Lopandic K."/>
        </authorList>
    </citation>
    <scope>NUCLEOTIDE SEQUENCE [LARGE SCALE GENOMIC DNA]</scope>
    <source>
        <strain evidence="9">CBS 366.77</strain>
    </source>
</reference>
<protein>
    <recommendedName>
        <fullName evidence="10">Glycosyltransferase family 31 protein</fullName>
    </recommendedName>
</protein>
<dbReference type="AlphaFoldDB" id="A0A3A3A0Z9"/>
<dbReference type="Proteomes" id="UP000266188">
    <property type="component" value="Unassembled WGS sequence"/>
</dbReference>
<evidence type="ECO:0000256" key="5">
    <source>
        <dbReference type="ARBA" id="ARBA00022989"/>
    </source>
</evidence>
<keyword evidence="6 7" id="KW-0472">Membrane</keyword>
<evidence type="ECO:0000256" key="1">
    <source>
        <dbReference type="ARBA" id="ARBA00004606"/>
    </source>
</evidence>
<name>A0A3A3A0Z9_9EURO</name>
<proteinExistence type="inferred from homology"/>
<dbReference type="GO" id="GO:0016020">
    <property type="term" value="C:membrane"/>
    <property type="evidence" value="ECO:0007669"/>
    <property type="project" value="UniProtKB-SubCell"/>
</dbReference>
<evidence type="ECO:0000313" key="8">
    <source>
        <dbReference type="EMBL" id="RJE23805.1"/>
    </source>
</evidence>